<dbReference type="Proteomes" id="UP001454036">
    <property type="component" value="Unassembled WGS sequence"/>
</dbReference>
<dbReference type="EMBL" id="BAABME010016893">
    <property type="protein sequence ID" value="GAA0147889.1"/>
    <property type="molecule type" value="Genomic_DNA"/>
</dbReference>
<accession>A0AAV3P8N9</accession>
<dbReference type="InterPro" id="IPR012337">
    <property type="entry name" value="RNaseH-like_sf"/>
</dbReference>
<gene>
    <name evidence="1" type="ORF">LIER_36603</name>
</gene>
<dbReference type="InterPro" id="IPR036397">
    <property type="entry name" value="RNaseH_sf"/>
</dbReference>
<dbReference type="PANTHER" id="PTHR47266">
    <property type="entry name" value="ENDONUCLEASE-RELATED"/>
    <property type="match status" value="1"/>
</dbReference>
<organism evidence="1 2">
    <name type="scientific">Lithospermum erythrorhizon</name>
    <name type="common">Purple gromwell</name>
    <name type="synonym">Lithospermum officinale var. erythrorhizon</name>
    <dbReference type="NCBI Taxonomy" id="34254"/>
    <lineage>
        <taxon>Eukaryota</taxon>
        <taxon>Viridiplantae</taxon>
        <taxon>Streptophyta</taxon>
        <taxon>Embryophyta</taxon>
        <taxon>Tracheophyta</taxon>
        <taxon>Spermatophyta</taxon>
        <taxon>Magnoliopsida</taxon>
        <taxon>eudicotyledons</taxon>
        <taxon>Gunneridae</taxon>
        <taxon>Pentapetalae</taxon>
        <taxon>asterids</taxon>
        <taxon>lamiids</taxon>
        <taxon>Boraginales</taxon>
        <taxon>Boraginaceae</taxon>
        <taxon>Boraginoideae</taxon>
        <taxon>Lithospermeae</taxon>
        <taxon>Lithospermum</taxon>
    </lineage>
</organism>
<evidence type="ECO:0008006" key="3">
    <source>
        <dbReference type="Google" id="ProtNLM"/>
    </source>
</evidence>
<name>A0AAV3P8N9_LITER</name>
<reference evidence="1 2" key="1">
    <citation type="submission" date="2024-01" db="EMBL/GenBank/DDBJ databases">
        <title>The complete chloroplast genome sequence of Lithospermum erythrorhizon: insights into the phylogenetic relationship among Boraginaceae species and the maternal lineages of purple gromwells.</title>
        <authorList>
            <person name="Okada T."/>
            <person name="Watanabe K."/>
        </authorList>
    </citation>
    <scope>NUCLEOTIDE SEQUENCE [LARGE SCALE GENOMIC DNA]</scope>
</reference>
<dbReference type="Gene3D" id="3.30.420.10">
    <property type="entry name" value="Ribonuclease H-like superfamily/Ribonuclease H"/>
    <property type="match status" value="2"/>
</dbReference>
<proteinExistence type="predicted"/>
<evidence type="ECO:0000313" key="1">
    <source>
        <dbReference type="EMBL" id="GAA0147889.1"/>
    </source>
</evidence>
<dbReference type="InterPro" id="IPR052160">
    <property type="entry name" value="Gypsy_RT_Integrase-like"/>
</dbReference>
<evidence type="ECO:0000313" key="2">
    <source>
        <dbReference type="Proteomes" id="UP001454036"/>
    </source>
</evidence>
<sequence>MGYYWPTMGKNYLEFAKRCQPCQFHANFIHQPPEPLYLTVASWPFDAWGLDMVGTLPKNSDGHIYILAATYYFSKWAEAVPLKKGTQEEVAKFIRVNLIYRHGANGLAEAFNKTLCNIMKKVVSKSKRDWHDKINEALWAYRKIYRTPTQSTPYALVYGVEAVLPLER</sequence>
<dbReference type="AlphaFoldDB" id="A0AAV3P8N9"/>
<keyword evidence="2" id="KW-1185">Reference proteome</keyword>
<dbReference type="GO" id="GO:0003676">
    <property type="term" value="F:nucleic acid binding"/>
    <property type="evidence" value="ECO:0007669"/>
    <property type="project" value="InterPro"/>
</dbReference>
<protein>
    <recommendedName>
        <fullName evidence="3">Integrase catalytic domain-containing protein</fullName>
    </recommendedName>
</protein>
<comment type="caution">
    <text evidence="1">The sequence shown here is derived from an EMBL/GenBank/DDBJ whole genome shotgun (WGS) entry which is preliminary data.</text>
</comment>
<dbReference type="SUPFAM" id="SSF53098">
    <property type="entry name" value="Ribonuclease H-like"/>
    <property type="match status" value="1"/>
</dbReference>